<dbReference type="GO" id="GO:0016787">
    <property type="term" value="F:hydrolase activity"/>
    <property type="evidence" value="ECO:0007669"/>
    <property type="project" value="UniProtKB-KW"/>
</dbReference>
<feature type="region of interest" description="Disordered" evidence="7">
    <location>
        <begin position="535"/>
        <end position="588"/>
    </location>
</feature>
<dbReference type="Pfam" id="PF06745">
    <property type="entry name" value="ATPase"/>
    <property type="match status" value="2"/>
</dbReference>
<dbReference type="SUPFAM" id="SSF52540">
    <property type="entry name" value="P-loop containing nucleoside triphosphate hydrolases"/>
    <property type="match status" value="2"/>
</dbReference>
<organism evidence="9 10">
    <name type="scientific">Anatilimnocola aggregata</name>
    <dbReference type="NCBI Taxonomy" id="2528021"/>
    <lineage>
        <taxon>Bacteria</taxon>
        <taxon>Pseudomonadati</taxon>
        <taxon>Planctomycetota</taxon>
        <taxon>Planctomycetia</taxon>
        <taxon>Pirellulales</taxon>
        <taxon>Pirellulaceae</taxon>
        <taxon>Anatilimnocola</taxon>
    </lineage>
</organism>
<dbReference type="KEGG" id="aagg:ETAA8_65460"/>
<dbReference type="InterPro" id="IPR003593">
    <property type="entry name" value="AAA+_ATPase"/>
</dbReference>
<dbReference type="PRINTS" id="PR01874">
    <property type="entry name" value="DNAREPAIRADA"/>
</dbReference>
<keyword evidence="4" id="KW-0677">Repeat</keyword>
<keyword evidence="2" id="KW-0597">Phosphoprotein</keyword>
<evidence type="ECO:0000256" key="7">
    <source>
        <dbReference type="SAM" id="MobiDB-lite"/>
    </source>
</evidence>
<dbReference type="Proteomes" id="UP000315017">
    <property type="component" value="Chromosome"/>
</dbReference>
<keyword evidence="10" id="KW-1185">Reference proteome</keyword>
<dbReference type="InterPro" id="IPR010624">
    <property type="entry name" value="KaiC_dom"/>
</dbReference>
<sequence>MALATELQTPVMRGLAKAPTGIQGLDEITGGGLPRGRPTLVCGSAGCGKTLLAMEFLVRGATEFDEPGVFMCFEETTQELTQNLRSLGFDLDELVEQKKLAMDFVRVERNEIEETGEYDLEGLFVRLNYAIDAIGAKRVVLDTVEALFGGLSNVAVLRGELRRLFRWLKDKGVTAVITGERGDGTLTRHGLEEYVSDCVILLDHRVTDQMSTRRLRIIKYRGTTHETNEYPFLIDEDGISVLPVTSLGLLHKASTERISSGIPRLDAMLGGEGFYRGSTVLMSGTAGSGKSSIAAHFAAAACKREERCLYFAFEESPGQILRNMRSIGIDLEPWVEKGLLHFHASRAAIHGLEMHLSTIHKLVREFRPRVVIMDPVGSLTAVGTRQDASVMLTRLIDFLKMQGITALLTSLTSGEEALEQTDVNVSTLIDTWLLLRDLELDGERNRVMYVLKSRGMAHSNQLREFLLTDQGVELQNVYLGAEGVLTGSARQTREAIEKADSLLRHQEIEAKQRERVLKREALAARITALQKEFEAEEEVAKRDIEQENSREETHRQDRDRMGISRQGDKVLKDAEPAARSHETPRSRK</sequence>
<gene>
    <name evidence="9" type="primary">kaiC_4</name>
    <name evidence="9" type="ORF">ETAA8_65460</name>
</gene>
<dbReference type="PIRSF" id="PIRSF039117">
    <property type="entry name" value="KaiC"/>
    <property type="match status" value="1"/>
</dbReference>
<dbReference type="EMBL" id="CP036274">
    <property type="protein sequence ID" value="QDU31389.1"/>
    <property type="molecule type" value="Genomic_DNA"/>
</dbReference>
<feature type="domain" description="KaiC" evidence="8">
    <location>
        <begin position="16"/>
        <end position="255"/>
    </location>
</feature>
<dbReference type="Gene3D" id="3.40.50.300">
    <property type="entry name" value="P-loop containing nucleotide triphosphate hydrolases"/>
    <property type="match status" value="2"/>
</dbReference>
<dbReference type="InterPro" id="IPR030665">
    <property type="entry name" value="KaiC"/>
</dbReference>
<dbReference type="RefSeq" id="WP_145098442.1">
    <property type="nucleotide sequence ID" value="NZ_CP036274.1"/>
</dbReference>
<dbReference type="PANTHER" id="PTHR42926">
    <property type="match status" value="1"/>
</dbReference>
<evidence type="ECO:0000259" key="8">
    <source>
        <dbReference type="PROSITE" id="PS51146"/>
    </source>
</evidence>
<evidence type="ECO:0000256" key="1">
    <source>
        <dbReference type="ARBA" id="ARBA00012513"/>
    </source>
</evidence>
<dbReference type="SMART" id="SM00382">
    <property type="entry name" value="AAA"/>
    <property type="match status" value="2"/>
</dbReference>
<evidence type="ECO:0000256" key="6">
    <source>
        <dbReference type="ARBA" id="ARBA00022801"/>
    </source>
</evidence>
<dbReference type="InterPro" id="IPR047221">
    <property type="entry name" value="KaiC_N"/>
</dbReference>
<proteinExistence type="predicted"/>
<dbReference type="NCBIfam" id="NF006799">
    <property type="entry name" value="PRK09302.1"/>
    <property type="match status" value="1"/>
</dbReference>
<keyword evidence="3 9" id="KW-0808">Transferase</keyword>
<dbReference type="InterPro" id="IPR014774">
    <property type="entry name" value="KaiC-like_dom"/>
</dbReference>
<dbReference type="AlphaFoldDB" id="A0A517YMD6"/>
<name>A0A517YMD6_9BACT</name>
<dbReference type="GO" id="GO:0004674">
    <property type="term" value="F:protein serine/threonine kinase activity"/>
    <property type="evidence" value="ECO:0007669"/>
    <property type="project" value="UniProtKB-EC"/>
</dbReference>
<evidence type="ECO:0000313" key="10">
    <source>
        <dbReference type="Proteomes" id="UP000315017"/>
    </source>
</evidence>
<evidence type="ECO:0000313" key="9">
    <source>
        <dbReference type="EMBL" id="QDU31389.1"/>
    </source>
</evidence>
<dbReference type="InterPro" id="IPR027417">
    <property type="entry name" value="P-loop_NTPase"/>
</dbReference>
<protein>
    <recommendedName>
        <fullName evidence="1">non-specific serine/threonine protein kinase</fullName>
        <ecNumber evidence="1">2.7.11.1</ecNumber>
    </recommendedName>
</protein>
<dbReference type="OrthoDB" id="9783783at2"/>
<keyword evidence="6" id="KW-0378">Hydrolase</keyword>
<evidence type="ECO:0000256" key="3">
    <source>
        <dbReference type="ARBA" id="ARBA00022679"/>
    </source>
</evidence>
<accession>A0A517YMD6</accession>
<evidence type="ECO:0000256" key="4">
    <source>
        <dbReference type="ARBA" id="ARBA00022737"/>
    </source>
</evidence>
<dbReference type="InterPro" id="IPR051347">
    <property type="entry name" value="Circadian_clock_KaiC-rel"/>
</dbReference>
<dbReference type="PROSITE" id="PS51146">
    <property type="entry name" value="KAIC"/>
    <property type="match status" value="2"/>
</dbReference>
<dbReference type="CDD" id="cd19485">
    <property type="entry name" value="KaiC-N"/>
    <property type="match status" value="1"/>
</dbReference>
<dbReference type="GO" id="GO:0005524">
    <property type="term" value="F:ATP binding"/>
    <property type="evidence" value="ECO:0007669"/>
    <property type="project" value="InterPro"/>
</dbReference>
<dbReference type="PANTHER" id="PTHR42926:SF1">
    <property type="entry name" value="CIRCADIAN CLOCK OSCILLATOR PROTEIN KAIC 1"/>
    <property type="match status" value="1"/>
</dbReference>
<evidence type="ECO:0000256" key="5">
    <source>
        <dbReference type="ARBA" id="ARBA00022777"/>
    </source>
</evidence>
<reference evidence="9 10" key="1">
    <citation type="submission" date="2019-02" db="EMBL/GenBank/DDBJ databases">
        <title>Deep-cultivation of Planctomycetes and their phenomic and genomic characterization uncovers novel biology.</title>
        <authorList>
            <person name="Wiegand S."/>
            <person name="Jogler M."/>
            <person name="Boedeker C."/>
            <person name="Pinto D."/>
            <person name="Vollmers J."/>
            <person name="Rivas-Marin E."/>
            <person name="Kohn T."/>
            <person name="Peeters S.H."/>
            <person name="Heuer A."/>
            <person name="Rast P."/>
            <person name="Oberbeckmann S."/>
            <person name="Bunk B."/>
            <person name="Jeske O."/>
            <person name="Meyerdierks A."/>
            <person name="Storesund J.E."/>
            <person name="Kallscheuer N."/>
            <person name="Luecker S."/>
            <person name="Lage O.M."/>
            <person name="Pohl T."/>
            <person name="Merkel B.J."/>
            <person name="Hornburger P."/>
            <person name="Mueller R.-W."/>
            <person name="Bruemmer F."/>
            <person name="Labrenz M."/>
            <person name="Spormann A.M."/>
            <person name="Op den Camp H."/>
            <person name="Overmann J."/>
            <person name="Amann R."/>
            <person name="Jetten M.S.M."/>
            <person name="Mascher T."/>
            <person name="Medema M.H."/>
            <person name="Devos D.P."/>
            <person name="Kaster A.-K."/>
            <person name="Ovreas L."/>
            <person name="Rohde M."/>
            <person name="Galperin M.Y."/>
            <person name="Jogler C."/>
        </authorList>
    </citation>
    <scope>NUCLEOTIDE SEQUENCE [LARGE SCALE GENOMIC DNA]</scope>
    <source>
        <strain evidence="9 10">ETA_A8</strain>
    </source>
</reference>
<dbReference type="EC" id="2.7.11.1" evidence="1"/>
<evidence type="ECO:0000256" key="2">
    <source>
        <dbReference type="ARBA" id="ARBA00022553"/>
    </source>
</evidence>
<keyword evidence="5 9" id="KW-0418">Kinase</keyword>
<feature type="compositionally biased region" description="Basic and acidic residues" evidence="7">
    <location>
        <begin position="538"/>
        <end position="588"/>
    </location>
</feature>
<feature type="domain" description="KaiC" evidence="8">
    <location>
        <begin position="256"/>
        <end position="488"/>
    </location>
</feature>